<accession>A0A1L9PER5</accession>
<proteinExistence type="predicted"/>
<evidence type="ECO:0000313" key="3">
    <source>
        <dbReference type="Proteomes" id="UP000184073"/>
    </source>
</evidence>
<dbReference type="RefSeq" id="XP_040665741.1">
    <property type="nucleotide sequence ID" value="XM_040814847.1"/>
</dbReference>
<sequence>MDGVTSRTKATVEGVEKDARKRRKRKSERPSSRVMGYVRRGEAKRPRGCARIRSVSTRICFVSLRNGGSRRAEPNPQQLDGHDSAQPGKRCEGEGSLKCLQQFDPWHESAGTASRSRQFSTGRGEAVIASLSFPAYSLSTKTMARMSLINSRSKPRATSCFPVQASITLQTVS</sequence>
<feature type="region of interest" description="Disordered" evidence="1">
    <location>
        <begin position="1"/>
        <end position="48"/>
    </location>
</feature>
<gene>
    <name evidence="2" type="ORF">ASPVEDRAFT_538411</name>
</gene>
<reference evidence="3" key="1">
    <citation type="journal article" date="2017" name="Genome Biol.">
        <title>Comparative genomics reveals high biological diversity and specific adaptations in the industrially and medically important fungal genus Aspergillus.</title>
        <authorList>
            <person name="de Vries R.P."/>
            <person name="Riley R."/>
            <person name="Wiebenga A."/>
            <person name="Aguilar-Osorio G."/>
            <person name="Amillis S."/>
            <person name="Uchima C.A."/>
            <person name="Anderluh G."/>
            <person name="Asadollahi M."/>
            <person name="Askin M."/>
            <person name="Barry K."/>
            <person name="Battaglia E."/>
            <person name="Bayram O."/>
            <person name="Benocci T."/>
            <person name="Braus-Stromeyer S.A."/>
            <person name="Caldana C."/>
            <person name="Canovas D."/>
            <person name="Cerqueira G.C."/>
            <person name="Chen F."/>
            <person name="Chen W."/>
            <person name="Choi C."/>
            <person name="Clum A."/>
            <person name="Dos Santos R.A."/>
            <person name="Damasio A.R."/>
            <person name="Diallinas G."/>
            <person name="Emri T."/>
            <person name="Fekete E."/>
            <person name="Flipphi M."/>
            <person name="Freyberg S."/>
            <person name="Gallo A."/>
            <person name="Gournas C."/>
            <person name="Habgood R."/>
            <person name="Hainaut M."/>
            <person name="Harispe M.L."/>
            <person name="Henrissat B."/>
            <person name="Hilden K.S."/>
            <person name="Hope R."/>
            <person name="Hossain A."/>
            <person name="Karabika E."/>
            <person name="Karaffa L."/>
            <person name="Karanyi Z."/>
            <person name="Krasevec N."/>
            <person name="Kuo A."/>
            <person name="Kusch H."/>
            <person name="LaButti K."/>
            <person name="Lagendijk E.L."/>
            <person name="Lapidus A."/>
            <person name="Levasseur A."/>
            <person name="Lindquist E."/>
            <person name="Lipzen A."/>
            <person name="Logrieco A.F."/>
            <person name="MacCabe A."/>
            <person name="Maekelae M.R."/>
            <person name="Malavazi I."/>
            <person name="Melin P."/>
            <person name="Meyer V."/>
            <person name="Mielnichuk N."/>
            <person name="Miskei M."/>
            <person name="Molnar A.P."/>
            <person name="Mule G."/>
            <person name="Ngan C.Y."/>
            <person name="Orejas M."/>
            <person name="Orosz E."/>
            <person name="Ouedraogo J.P."/>
            <person name="Overkamp K.M."/>
            <person name="Park H.-S."/>
            <person name="Perrone G."/>
            <person name="Piumi F."/>
            <person name="Punt P.J."/>
            <person name="Ram A.F."/>
            <person name="Ramon A."/>
            <person name="Rauscher S."/>
            <person name="Record E."/>
            <person name="Riano-Pachon D.M."/>
            <person name="Robert V."/>
            <person name="Roehrig J."/>
            <person name="Ruller R."/>
            <person name="Salamov A."/>
            <person name="Salih N.S."/>
            <person name="Samson R.A."/>
            <person name="Sandor E."/>
            <person name="Sanguinetti M."/>
            <person name="Schuetze T."/>
            <person name="Sepcic K."/>
            <person name="Shelest E."/>
            <person name="Sherlock G."/>
            <person name="Sophianopoulou V."/>
            <person name="Squina F.M."/>
            <person name="Sun H."/>
            <person name="Susca A."/>
            <person name="Todd R.B."/>
            <person name="Tsang A."/>
            <person name="Unkles S.E."/>
            <person name="van de Wiele N."/>
            <person name="van Rossen-Uffink D."/>
            <person name="Oliveira J.V."/>
            <person name="Vesth T.C."/>
            <person name="Visser J."/>
            <person name="Yu J.-H."/>
            <person name="Zhou M."/>
            <person name="Andersen M.R."/>
            <person name="Archer D.B."/>
            <person name="Baker S.E."/>
            <person name="Benoit I."/>
            <person name="Brakhage A.A."/>
            <person name="Braus G.H."/>
            <person name="Fischer R."/>
            <person name="Frisvad J.C."/>
            <person name="Goldman G.H."/>
            <person name="Houbraken J."/>
            <person name="Oakley B."/>
            <person name="Pocsi I."/>
            <person name="Scazzocchio C."/>
            <person name="Seiboth B."/>
            <person name="vanKuyk P.A."/>
            <person name="Wortman J."/>
            <person name="Dyer P.S."/>
            <person name="Grigoriev I.V."/>
        </authorList>
    </citation>
    <scope>NUCLEOTIDE SEQUENCE [LARGE SCALE GENOMIC DNA]</scope>
    <source>
        <strain evidence="3">CBS 583.65</strain>
    </source>
</reference>
<evidence type="ECO:0000256" key="1">
    <source>
        <dbReference type="SAM" id="MobiDB-lite"/>
    </source>
</evidence>
<dbReference type="Proteomes" id="UP000184073">
    <property type="component" value="Unassembled WGS sequence"/>
</dbReference>
<evidence type="ECO:0000313" key="2">
    <source>
        <dbReference type="EMBL" id="OJI99978.1"/>
    </source>
</evidence>
<organism evidence="2 3">
    <name type="scientific">Aspergillus versicolor CBS 583.65</name>
    <dbReference type="NCBI Taxonomy" id="1036611"/>
    <lineage>
        <taxon>Eukaryota</taxon>
        <taxon>Fungi</taxon>
        <taxon>Dikarya</taxon>
        <taxon>Ascomycota</taxon>
        <taxon>Pezizomycotina</taxon>
        <taxon>Eurotiomycetes</taxon>
        <taxon>Eurotiomycetidae</taxon>
        <taxon>Eurotiales</taxon>
        <taxon>Aspergillaceae</taxon>
        <taxon>Aspergillus</taxon>
        <taxon>Aspergillus subgen. Nidulantes</taxon>
    </lineage>
</organism>
<feature type="region of interest" description="Disordered" evidence="1">
    <location>
        <begin position="67"/>
        <end position="91"/>
    </location>
</feature>
<dbReference type="GeneID" id="63730358"/>
<protein>
    <submittedName>
        <fullName evidence="2">Uncharacterized protein</fullName>
    </submittedName>
</protein>
<dbReference type="EMBL" id="KV878127">
    <property type="protein sequence ID" value="OJI99978.1"/>
    <property type="molecule type" value="Genomic_DNA"/>
</dbReference>
<name>A0A1L9PER5_ASPVE</name>
<keyword evidence="3" id="KW-1185">Reference proteome</keyword>
<dbReference type="VEuPathDB" id="FungiDB:ASPVEDRAFT_538411"/>
<dbReference type="AlphaFoldDB" id="A0A1L9PER5"/>